<evidence type="ECO:0000256" key="1">
    <source>
        <dbReference type="ARBA" id="ARBA00005957"/>
    </source>
</evidence>
<evidence type="ECO:0000256" key="3">
    <source>
        <dbReference type="ARBA" id="ARBA00022723"/>
    </source>
</evidence>
<evidence type="ECO:0000256" key="6">
    <source>
        <dbReference type="ARBA" id="ARBA00022833"/>
    </source>
</evidence>
<accession>A0ABS2SFF6</accession>
<protein>
    <submittedName>
        <fullName evidence="9">Aminopeptidase S</fullName>
        <ecNumber evidence="9">3.4.11.24</ecNumber>
    </submittedName>
</protein>
<comment type="similarity">
    <text evidence="1">Belongs to the peptidase M28 family. M28A subfamily.</text>
</comment>
<dbReference type="InterPro" id="IPR036573">
    <property type="entry name" value="CBM_sf_5/12"/>
</dbReference>
<organism evidence="9 10">
    <name type="scientific">Saccharothrix algeriensis</name>
    <dbReference type="NCBI Taxonomy" id="173560"/>
    <lineage>
        <taxon>Bacteria</taxon>
        <taxon>Bacillati</taxon>
        <taxon>Actinomycetota</taxon>
        <taxon>Actinomycetes</taxon>
        <taxon>Pseudonocardiales</taxon>
        <taxon>Pseudonocardiaceae</taxon>
        <taxon>Saccharothrix</taxon>
    </lineage>
</organism>
<sequence length="585" mass="58936">MKHRVLGAAVALATLAWVTAPAGAAAAAEERQPGTTSTTTALAPPDVDVAAVQAHLSQFQSIATSNGGHRRAGSGGYTQSVAYVKGKLQAAGYTVVEQRCTTCTYVSNNLIADWPGGDTNQTIMFGAHLDGVTAGPGINDNASGSAALLENALQLAARKPTMTKHVRFAWWTDEEQGLNGSAYYVSQLTSAQRSAIKAYYNFDMVASRNAGYFINNINTAAAAPLREYWTSLGLSPEENTEGAGRSDDASFQRAGIPSSGYATGASYRKTNAQASKWGGTAGTAYDPCYHNRCDTTSNINATALDRASDGIAHTIWKQAVNDSPAADFSLAVSPASGTIPAGGSGTFTVNTTTTSGSPQNVALSATGLPSGVTVTFNPATVQSGSSSVATVSVSPSAAGGTSSISVRGTGSVARTATYALTVTADAPDNDFSLALSPASGSIGVGTSGAFTVNTTTTSGSPQNVTLSATGLPSGVTVTFSPATVQSGSSSTATVSVAASAANGTYSITVVGSGAVTRTATYSLTVTGGGGPGGCDGVAAWGEAASYVPNDVVSHNGHKWQSKWYSVGAEPGAPGSWAVWQDLGAC</sequence>
<keyword evidence="3" id="KW-0479">Metal-binding</keyword>
<dbReference type="RefSeq" id="WP_204845573.1">
    <property type="nucleotide sequence ID" value="NZ_JAFBCL010000001.1"/>
</dbReference>
<evidence type="ECO:0000256" key="7">
    <source>
        <dbReference type="SAM" id="SignalP"/>
    </source>
</evidence>
<evidence type="ECO:0000256" key="4">
    <source>
        <dbReference type="ARBA" id="ARBA00022729"/>
    </source>
</evidence>
<keyword evidence="6" id="KW-0862">Zinc</keyword>
<evidence type="ECO:0000259" key="8">
    <source>
        <dbReference type="SMART" id="SM00495"/>
    </source>
</evidence>
<gene>
    <name evidence="9" type="ORF">JOE68_005863</name>
</gene>
<dbReference type="InterPro" id="IPR045175">
    <property type="entry name" value="M28_fam"/>
</dbReference>
<evidence type="ECO:0000313" key="10">
    <source>
        <dbReference type="Proteomes" id="UP001195724"/>
    </source>
</evidence>
<dbReference type="InterPro" id="IPR003610">
    <property type="entry name" value="CBM5/12"/>
</dbReference>
<feature type="signal peptide" evidence="7">
    <location>
        <begin position="1"/>
        <end position="24"/>
    </location>
</feature>
<dbReference type="PANTHER" id="PTHR12147:SF26">
    <property type="entry name" value="PEPTIDASE M28 DOMAIN-CONTAINING PROTEIN"/>
    <property type="match status" value="1"/>
</dbReference>
<evidence type="ECO:0000313" key="9">
    <source>
        <dbReference type="EMBL" id="MBM7814998.1"/>
    </source>
</evidence>
<feature type="chain" id="PRO_5047329260" evidence="7">
    <location>
        <begin position="25"/>
        <end position="585"/>
    </location>
</feature>
<dbReference type="InterPro" id="IPR007484">
    <property type="entry name" value="Peptidase_M28"/>
</dbReference>
<dbReference type="Gene3D" id="2.10.10.20">
    <property type="entry name" value="Carbohydrate-binding module superfamily 5/12"/>
    <property type="match status" value="1"/>
</dbReference>
<comment type="caution">
    <text evidence="9">The sequence shown here is derived from an EMBL/GenBank/DDBJ whole genome shotgun (WGS) entry which is preliminary data.</text>
</comment>
<dbReference type="PANTHER" id="PTHR12147">
    <property type="entry name" value="METALLOPEPTIDASE M28 FAMILY MEMBER"/>
    <property type="match status" value="1"/>
</dbReference>
<proteinExistence type="inferred from homology"/>
<keyword evidence="9" id="KW-0031">Aminopeptidase</keyword>
<name>A0ABS2SFF6_9PSEU</name>
<dbReference type="Pfam" id="PF04389">
    <property type="entry name" value="Peptidase_M28"/>
    <property type="match status" value="1"/>
</dbReference>
<dbReference type="InterPro" id="IPR041756">
    <property type="entry name" value="M28_SGAP-like"/>
</dbReference>
<dbReference type="EMBL" id="JAFBCL010000001">
    <property type="protein sequence ID" value="MBM7814998.1"/>
    <property type="molecule type" value="Genomic_DNA"/>
</dbReference>
<dbReference type="CDD" id="cd12215">
    <property type="entry name" value="ChiC_BD"/>
    <property type="match status" value="1"/>
</dbReference>
<feature type="domain" description="Chitin-binding type-3" evidence="8">
    <location>
        <begin position="537"/>
        <end position="582"/>
    </location>
</feature>
<keyword evidence="2" id="KW-0645">Protease</keyword>
<keyword evidence="4 7" id="KW-0732">Signal</keyword>
<evidence type="ECO:0000256" key="2">
    <source>
        <dbReference type="ARBA" id="ARBA00022670"/>
    </source>
</evidence>
<keyword evidence="5 9" id="KW-0378">Hydrolase</keyword>
<dbReference type="EC" id="3.4.11.24" evidence="9"/>
<dbReference type="Proteomes" id="UP001195724">
    <property type="component" value="Unassembled WGS sequence"/>
</dbReference>
<dbReference type="SMART" id="SM00495">
    <property type="entry name" value="ChtBD3"/>
    <property type="match status" value="1"/>
</dbReference>
<reference evidence="9 10" key="1">
    <citation type="submission" date="2021-01" db="EMBL/GenBank/DDBJ databases">
        <title>Sequencing the genomes of 1000 actinobacteria strains.</title>
        <authorList>
            <person name="Klenk H.-P."/>
        </authorList>
    </citation>
    <scope>NUCLEOTIDE SEQUENCE [LARGE SCALE GENOMIC DNA]</scope>
    <source>
        <strain evidence="9 10">DSM 44581</strain>
    </source>
</reference>
<dbReference type="Gene3D" id="3.40.630.10">
    <property type="entry name" value="Zn peptidases"/>
    <property type="match status" value="1"/>
</dbReference>
<dbReference type="SUPFAM" id="SSF53187">
    <property type="entry name" value="Zn-dependent exopeptidases"/>
    <property type="match status" value="1"/>
</dbReference>
<evidence type="ECO:0000256" key="5">
    <source>
        <dbReference type="ARBA" id="ARBA00022801"/>
    </source>
</evidence>
<dbReference type="GO" id="GO:0004177">
    <property type="term" value="F:aminopeptidase activity"/>
    <property type="evidence" value="ECO:0007669"/>
    <property type="project" value="UniProtKB-KW"/>
</dbReference>
<keyword evidence="10" id="KW-1185">Reference proteome</keyword>
<dbReference type="SUPFAM" id="SSF51055">
    <property type="entry name" value="Carbohydrate binding domain"/>
    <property type="match status" value="1"/>
</dbReference>
<dbReference type="CDD" id="cd03876">
    <property type="entry name" value="M28_SGAP_like"/>
    <property type="match status" value="1"/>
</dbReference>